<gene>
    <name evidence="2" type="ORF">NCTC11012_02657</name>
</gene>
<name>A0A378QU42_9GAMM</name>
<dbReference type="EMBL" id="UGQF01000001">
    <property type="protein sequence ID" value="STZ04385.1"/>
    <property type="molecule type" value="Genomic_DNA"/>
</dbReference>
<sequence>MKIDKSTYVIWAILLPLSLLLHYDTYKGWIALLVLGICLLFMNILENYVKKK</sequence>
<protein>
    <submittedName>
        <fullName evidence="2">Uncharacterized protein</fullName>
    </submittedName>
</protein>
<dbReference type="RefSeq" id="WP_158080717.1">
    <property type="nucleotide sequence ID" value="NZ_MXAP01000084.1"/>
</dbReference>
<keyword evidence="1" id="KW-1133">Transmembrane helix</keyword>
<dbReference type="Proteomes" id="UP000254618">
    <property type="component" value="Unassembled WGS sequence"/>
</dbReference>
<evidence type="ECO:0000256" key="1">
    <source>
        <dbReference type="SAM" id="Phobius"/>
    </source>
</evidence>
<feature type="transmembrane region" description="Helical" evidence="1">
    <location>
        <begin position="7"/>
        <end position="23"/>
    </location>
</feature>
<organism evidence="2 3">
    <name type="scientific">Moraxella equi</name>
    <dbReference type="NCBI Taxonomy" id="60442"/>
    <lineage>
        <taxon>Bacteria</taxon>
        <taxon>Pseudomonadati</taxon>
        <taxon>Pseudomonadota</taxon>
        <taxon>Gammaproteobacteria</taxon>
        <taxon>Moraxellales</taxon>
        <taxon>Moraxellaceae</taxon>
        <taxon>Moraxella</taxon>
    </lineage>
</organism>
<reference evidence="2 3" key="1">
    <citation type="submission" date="2018-06" db="EMBL/GenBank/DDBJ databases">
        <authorList>
            <consortium name="Pathogen Informatics"/>
            <person name="Doyle S."/>
        </authorList>
    </citation>
    <scope>NUCLEOTIDE SEQUENCE [LARGE SCALE GENOMIC DNA]</scope>
    <source>
        <strain evidence="2 3">NCTC11012</strain>
    </source>
</reference>
<evidence type="ECO:0000313" key="3">
    <source>
        <dbReference type="Proteomes" id="UP000254618"/>
    </source>
</evidence>
<dbReference type="AlphaFoldDB" id="A0A378QU42"/>
<evidence type="ECO:0000313" key="2">
    <source>
        <dbReference type="EMBL" id="STZ04385.1"/>
    </source>
</evidence>
<accession>A0A378QU42</accession>
<keyword evidence="1" id="KW-0812">Transmembrane</keyword>
<feature type="transmembrane region" description="Helical" evidence="1">
    <location>
        <begin position="29"/>
        <end position="49"/>
    </location>
</feature>
<proteinExistence type="predicted"/>
<keyword evidence="1" id="KW-0472">Membrane</keyword>